<sequence length="267" mass="29681">MQARFEISGENFIDPDNSVLVAQTGPGYFAYAFCDTTGSRLGELKWFDTNNTTLSAITGGLPALKNSCQKKRIIFDYPVYSLLPVELNHGDNSALLHLAGGNIQDHILTEIVGKQIALNYSVPFALLNQCIADLPGASYWHLQSVRITEALHQKDSAAIYVNIVDNNCSVVVTKEGKLLLAQYYTYRAPEDLLFYLLKIAEVHDLSQQEAQLQISGLVEADSKLYRLLYDYFLNIHLQNAGWATNEQSMPVPAHYFTTLKQAAACAL</sequence>
<keyword evidence="2" id="KW-1185">Reference proteome</keyword>
<dbReference type="STRING" id="929713.NIASO_04535"/>
<dbReference type="RefSeq" id="WP_008583238.1">
    <property type="nucleotide sequence ID" value="NZ_CP007035.1"/>
</dbReference>
<dbReference type="KEGG" id="nso:NIASO_04535"/>
<evidence type="ECO:0000313" key="1">
    <source>
        <dbReference type="EMBL" id="AHF17247.1"/>
    </source>
</evidence>
<evidence type="ECO:0008006" key="3">
    <source>
        <dbReference type="Google" id="ProtNLM"/>
    </source>
</evidence>
<dbReference type="AlphaFoldDB" id="W0F2K4"/>
<reference evidence="1 2" key="1">
    <citation type="submission" date="2013-12" db="EMBL/GenBank/DDBJ databases">
        <authorList>
            <consortium name="DOE Joint Genome Institute"/>
            <person name="Eisen J."/>
            <person name="Huntemann M."/>
            <person name="Han J."/>
            <person name="Chen A."/>
            <person name="Kyrpides N."/>
            <person name="Mavromatis K."/>
            <person name="Markowitz V."/>
            <person name="Palaniappan K."/>
            <person name="Ivanova N."/>
            <person name="Schaumberg A."/>
            <person name="Pati A."/>
            <person name="Liolios K."/>
            <person name="Nordberg H.P."/>
            <person name="Cantor M.N."/>
            <person name="Hua S.X."/>
            <person name="Woyke T."/>
        </authorList>
    </citation>
    <scope>NUCLEOTIDE SEQUENCE [LARGE SCALE GENOMIC DNA]</scope>
    <source>
        <strain evidence="2">DSM 19437</strain>
    </source>
</reference>
<dbReference type="CDD" id="cd24013">
    <property type="entry name" value="ASKHA_ATPase_BT3980-like"/>
    <property type="match status" value="1"/>
</dbReference>
<dbReference type="HOGENOM" id="CLU_1041443_0_0_10"/>
<dbReference type="OrthoDB" id="658622at2"/>
<protein>
    <recommendedName>
        <fullName evidence="3">DUF3822 domain-containing protein</fullName>
    </recommendedName>
</protein>
<dbReference type="Proteomes" id="UP000003586">
    <property type="component" value="Chromosome"/>
</dbReference>
<name>W0F2K4_9BACT</name>
<evidence type="ECO:0000313" key="2">
    <source>
        <dbReference type="Proteomes" id="UP000003586"/>
    </source>
</evidence>
<proteinExistence type="predicted"/>
<dbReference type="InterPro" id="IPR024213">
    <property type="entry name" value="DUF3822"/>
</dbReference>
<gene>
    <name evidence="1" type="ORF">NIASO_04535</name>
</gene>
<dbReference type="EMBL" id="CP007035">
    <property type="protein sequence ID" value="AHF17247.1"/>
    <property type="molecule type" value="Genomic_DNA"/>
</dbReference>
<accession>W0F2K4</accession>
<organism evidence="1 2">
    <name type="scientific">Niabella soli DSM 19437</name>
    <dbReference type="NCBI Taxonomy" id="929713"/>
    <lineage>
        <taxon>Bacteria</taxon>
        <taxon>Pseudomonadati</taxon>
        <taxon>Bacteroidota</taxon>
        <taxon>Chitinophagia</taxon>
        <taxon>Chitinophagales</taxon>
        <taxon>Chitinophagaceae</taxon>
        <taxon>Niabella</taxon>
    </lineage>
</organism>
<dbReference type="Pfam" id="PF12864">
    <property type="entry name" value="DUF3822"/>
    <property type="match status" value="1"/>
</dbReference>
<dbReference type="Gene3D" id="3.30.420.260">
    <property type="match status" value="1"/>
</dbReference>